<organism evidence="2 3">
    <name type="scientific">Phytophthora megakarya</name>
    <dbReference type="NCBI Taxonomy" id="4795"/>
    <lineage>
        <taxon>Eukaryota</taxon>
        <taxon>Sar</taxon>
        <taxon>Stramenopiles</taxon>
        <taxon>Oomycota</taxon>
        <taxon>Peronosporomycetes</taxon>
        <taxon>Peronosporales</taxon>
        <taxon>Peronosporaceae</taxon>
        <taxon>Phytophthora</taxon>
    </lineage>
</organism>
<keyword evidence="3" id="KW-1185">Reference proteome</keyword>
<dbReference type="STRING" id="4795.A0A225UCI3"/>
<feature type="non-terminal residue" evidence="2">
    <location>
        <position position="293"/>
    </location>
</feature>
<feature type="region of interest" description="Disordered" evidence="1">
    <location>
        <begin position="146"/>
        <end position="185"/>
    </location>
</feature>
<dbReference type="EMBL" id="NBNE01022134">
    <property type="protein sequence ID" value="OWY90703.1"/>
    <property type="molecule type" value="Genomic_DNA"/>
</dbReference>
<feature type="compositionally biased region" description="Basic and acidic residues" evidence="1">
    <location>
        <begin position="158"/>
        <end position="185"/>
    </location>
</feature>
<feature type="region of interest" description="Disordered" evidence="1">
    <location>
        <begin position="25"/>
        <end position="52"/>
    </location>
</feature>
<protein>
    <submittedName>
        <fullName evidence="2">Uncharacterized protein</fullName>
    </submittedName>
</protein>
<name>A0A225UCI3_9STRA</name>
<evidence type="ECO:0000313" key="2">
    <source>
        <dbReference type="EMBL" id="OWY90703.1"/>
    </source>
</evidence>
<accession>A0A225UCI3</accession>
<evidence type="ECO:0000256" key="1">
    <source>
        <dbReference type="SAM" id="MobiDB-lite"/>
    </source>
</evidence>
<proteinExistence type="predicted"/>
<sequence length="293" mass="33001">MSSASYAAWAKFDVEKELERVDETEQLEAKHKQQQKRTRAKQSVESSVAENAQQSAEILAAQAAVAALKAKKGRKKGSHATEEKATQLQTQAALFARKHALLQQILEHRRLGDQLTEDGKEAKLHFEKALTAIKELEEMAPELLKVEEQNSESSQDESDSKQHEECKHEGEEHCNSCSHEKKSIKPSELPKANDLMAIIKMFYKDVYMGIGACELEENHLAAATDAFKEVLLRDDVHLTAWLKRGEAFERMNAPLLAMLHYNRITNLDSEHDKGKESLERVKTKLLIDGDATS</sequence>
<dbReference type="AlphaFoldDB" id="A0A225UCI3"/>
<dbReference type="InterPro" id="IPR011990">
    <property type="entry name" value="TPR-like_helical_dom_sf"/>
</dbReference>
<comment type="caution">
    <text evidence="2">The sequence shown here is derived from an EMBL/GenBank/DDBJ whole genome shotgun (WGS) entry which is preliminary data.</text>
</comment>
<feature type="compositionally biased region" description="Polar residues" evidence="1">
    <location>
        <begin position="41"/>
        <end position="51"/>
    </location>
</feature>
<dbReference type="OrthoDB" id="70500at2759"/>
<dbReference type="Gene3D" id="1.25.40.10">
    <property type="entry name" value="Tetratricopeptide repeat domain"/>
    <property type="match status" value="1"/>
</dbReference>
<dbReference type="Proteomes" id="UP000198211">
    <property type="component" value="Unassembled WGS sequence"/>
</dbReference>
<evidence type="ECO:0000313" key="3">
    <source>
        <dbReference type="Proteomes" id="UP000198211"/>
    </source>
</evidence>
<gene>
    <name evidence="2" type="ORF">PHMEG_00041048</name>
</gene>
<dbReference type="SUPFAM" id="SSF48452">
    <property type="entry name" value="TPR-like"/>
    <property type="match status" value="1"/>
</dbReference>
<reference evidence="3" key="1">
    <citation type="submission" date="2017-03" db="EMBL/GenBank/DDBJ databases">
        <title>Phytopthora megakarya and P. palmivora, two closely related causual agents of cacao black pod achieved similar genome size and gene model numbers by different mechanisms.</title>
        <authorList>
            <person name="Ali S."/>
            <person name="Shao J."/>
            <person name="Larry D.J."/>
            <person name="Kronmiller B."/>
            <person name="Shen D."/>
            <person name="Strem M.D."/>
            <person name="Melnick R.L."/>
            <person name="Guiltinan M.J."/>
            <person name="Tyler B.M."/>
            <person name="Meinhardt L.W."/>
            <person name="Bailey B.A."/>
        </authorList>
    </citation>
    <scope>NUCLEOTIDE SEQUENCE [LARGE SCALE GENOMIC DNA]</scope>
    <source>
        <strain evidence="3">zdho120</strain>
    </source>
</reference>